<dbReference type="RefSeq" id="WP_235932711.1">
    <property type="nucleotide sequence ID" value="NZ_BIXY01000132.1"/>
</dbReference>
<proteinExistence type="predicted"/>
<organism evidence="2 3">
    <name type="scientific">Dictyobacter arantiisoli</name>
    <dbReference type="NCBI Taxonomy" id="2014874"/>
    <lineage>
        <taxon>Bacteria</taxon>
        <taxon>Bacillati</taxon>
        <taxon>Chloroflexota</taxon>
        <taxon>Ktedonobacteria</taxon>
        <taxon>Ktedonobacterales</taxon>
        <taxon>Dictyobacteraceae</taxon>
        <taxon>Dictyobacter</taxon>
    </lineage>
</organism>
<accession>A0A5A5TL51</accession>
<dbReference type="EMBL" id="BIXY01000132">
    <property type="protein sequence ID" value="GCF11674.1"/>
    <property type="molecule type" value="Genomic_DNA"/>
</dbReference>
<keyword evidence="3" id="KW-1185">Reference proteome</keyword>
<comment type="caution">
    <text evidence="2">The sequence shown here is derived from an EMBL/GenBank/DDBJ whole genome shotgun (WGS) entry which is preliminary data.</text>
</comment>
<keyword evidence="1" id="KW-0175">Coiled coil</keyword>
<sequence length="215" mass="25019">MLQKDVLQQRWNELGEQFAHRTDRLGMPIDEPIMETVLALNALNIPTTMSCGGHIVEGERFSTPWVDIEEQSSKYLELLNIAQQKSQEAEKLQEESAHLQQDVSGKEQAQMLKELRNSKYREMHNLHYQARLLQCPVRHKLIQYLEQFYRDRVTSFDCKLMLSSRVSGRTRLSIQGGEDFYLDAPLEIQQQKLAEYRDEMGAFTAFLKAAYFSLS</sequence>
<feature type="coiled-coil region" evidence="1">
    <location>
        <begin position="75"/>
        <end position="109"/>
    </location>
</feature>
<evidence type="ECO:0000313" key="3">
    <source>
        <dbReference type="Proteomes" id="UP000322530"/>
    </source>
</evidence>
<dbReference type="AlphaFoldDB" id="A0A5A5TL51"/>
<reference evidence="2 3" key="1">
    <citation type="submission" date="2019-01" db="EMBL/GenBank/DDBJ databases">
        <title>Draft genome sequence of Dictyobacter sp. Uno17.</title>
        <authorList>
            <person name="Wang C.M."/>
            <person name="Zheng Y."/>
            <person name="Sakai Y."/>
            <person name="Abe K."/>
            <person name="Yokota A."/>
            <person name="Yabe S."/>
        </authorList>
    </citation>
    <scope>NUCLEOTIDE SEQUENCE [LARGE SCALE GENOMIC DNA]</scope>
    <source>
        <strain evidence="2 3">Uno17</strain>
    </source>
</reference>
<name>A0A5A5TL51_9CHLR</name>
<dbReference type="Proteomes" id="UP000322530">
    <property type="component" value="Unassembled WGS sequence"/>
</dbReference>
<gene>
    <name evidence="2" type="ORF">KDI_52380</name>
</gene>
<evidence type="ECO:0000256" key="1">
    <source>
        <dbReference type="SAM" id="Coils"/>
    </source>
</evidence>
<evidence type="ECO:0000313" key="2">
    <source>
        <dbReference type="EMBL" id="GCF11674.1"/>
    </source>
</evidence>
<protein>
    <submittedName>
        <fullName evidence="2">Uncharacterized protein</fullName>
    </submittedName>
</protein>